<evidence type="ECO:0000256" key="2">
    <source>
        <dbReference type="SAM" id="Phobius"/>
    </source>
</evidence>
<proteinExistence type="predicted"/>
<accession>A0A1W0WEF3</accession>
<evidence type="ECO:0000313" key="4">
    <source>
        <dbReference type="Proteomes" id="UP000192578"/>
    </source>
</evidence>
<organism evidence="3 4">
    <name type="scientific">Hypsibius exemplaris</name>
    <name type="common">Freshwater tardigrade</name>
    <dbReference type="NCBI Taxonomy" id="2072580"/>
    <lineage>
        <taxon>Eukaryota</taxon>
        <taxon>Metazoa</taxon>
        <taxon>Ecdysozoa</taxon>
        <taxon>Tardigrada</taxon>
        <taxon>Eutardigrada</taxon>
        <taxon>Parachela</taxon>
        <taxon>Hypsibioidea</taxon>
        <taxon>Hypsibiidae</taxon>
        <taxon>Hypsibius</taxon>
    </lineage>
</organism>
<name>A0A1W0WEF3_HYPEX</name>
<reference evidence="4" key="1">
    <citation type="submission" date="2017-01" db="EMBL/GenBank/DDBJ databases">
        <title>Comparative genomics of anhydrobiosis in the tardigrade Hypsibius dujardini.</title>
        <authorList>
            <person name="Yoshida Y."/>
            <person name="Koutsovoulos G."/>
            <person name="Laetsch D."/>
            <person name="Stevens L."/>
            <person name="Kumar S."/>
            <person name="Horikawa D."/>
            <person name="Ishino K."/>
            <person name="Komine S."/>
            <person name="Tomita M."/>
            <person name="Blaxter M."/>
            <person name="Arakawa K."/>
        </authorList>
    </citation>
    <scope>NUCLEOTIDE SEQUENCE [LARGE SCALE GENOMIC DNA]</scope>
    <source>
        <strain evidence="4">Z151</strain>
    </source>
</reference>
<dbReference type="EMBL" id="MTYJ01000121">
    <property type="protein sequence ID" value="OQV13557.1"/>
    <property type="molecule type" value="Genomic_DNA"/>
</dbReference>
<dbReference type="OrthoDB" id="10464870at2759"/>
<comment type="caution">
    <text evidence="3">The sequence shown here is derived from an EMBL/GenBank/DDBJ whole genome shotgun (WGS) entry which is preliminary data.</text>
</comment>
<feature type="region of interest" description="Disordered" evidence="1">
    <location>
        <begin position="195"/>
        <end position="214"/>
    </location>
</feature>
<gene>
    <name evidence="3" type="ORF">BV898_12194</name>
</gene>
<feature type="transmembrane region" description="Helical" evidence="2">
    <location>
        <begin position="35"/>
        <end position="56"/>
    </location>
</feature>
<keyword evidence="2" id="KW-0812">Transmembrane</keyword>
<dbReference type="AlphaFoldDB" id="A0A1W0WEF3"/>
<keyword evidence="2" id="KW-0472">Membrane</keyword>
<dbReference type="Proteomes" id="UP000192578">
    <property type="component" value="Unassembled WGS sequence"/>
</dbReference>
<protein>
    <submittedName>
        <fullName evidence="3">Uncharacterized protein</fullName>
    </submittedName>
</protein>
<keyword evidence="2" id="KW-1133">Transmembrane helix</keyword>
<evidence type="ECO:0000313" key="3">
    <source>
        <dbReference type="EMBL" id="OQV13557.1"/>
    </source>
</evidence>
<sequence length="227" mass="25615">MVGANDVKEPGVYTNTHGHISACETLRPRMKSFSFGMRILPAYLVFISTCSFYPAFGANQISERNDPFSGATRQATMDEAVSTAAPHNKPTVCRYLLTKKYECQVPRRCNAQDNAWSCLDSVNGTWSDADDIVHYHQVCVFTDHFTTCTFRVDSTYECRMVWEQRHHPHGHFTGDAFSGFKKVAEINNATRSVREAQAASPEHHGAAQRSRRFVRSRRIRREGGGTC</sequence>
<evidence type="ECO:0000256" key="1">
    <source>
        <dbReference type="SAM" id="MobiDB-lite"/>
    </source>
</evidence>
<keyword evidence="4" id="KW-1185">Reference proteome</keyword>